<dbReference type="GO" id="GO:0140359">
    <property type="term" value="F:ABC-type transporter activity"/>
    <property type="evidence" value="ECO:0007669"/>
    <property type="project" value="InterPro"/>
</dbReference>
<reference evidence="10 11" key="1">
    <citation type="submission" date="2020-07" db="EMBL/GenBank/DDBJ databases">
        <title>Sequencing the genomes of 1000 actinobacteria strains.</title>
        <authorList>
            <person name="Klenk H.-P."/>
        </authorList>
    </citation>
    <scope>NUCLEOTIDE SEQUENCE [LARGE SCALE GENOMIC DNA]</scope>
    <source>
        <strain evidence="10 11">DSM 22083</strain>
    </source>
</reference>
<dbReference type="InterPro" id="IPR039421">
    <property type="entry name" value="Type_1_exporter"/>
</dbReference>
<evidence type="ECO:0000259" key="8">
    <source>
        <dbReference type="PROSITE" id="PS50893"/>
    </source>
</evidence>
<dbReference type="SUPFAM" id="SSF90123">
    <property type="entry name" value="ABC transporter transmembrane region"/>
    <property type="match status" value="1"/>
</dbReference>
<dbReference type="GO" id="GO:0005524">
    <property type="term" value="F:ATP binding"/>
    <property type="evidence" value="ECO:0007669"/>
    <property type="project" value="UniProtKB-KW"/>
</dbReference>
<dbReference type="Pfam" id="PF00005">
    <property type="entry name" value="ABC_tran"/>
    <property type="match status" value="1"/>
</dbReference>
<evidence type="ECO:0000256" key="2">
    <source>
        <dbReference type="ARBA" id="ARBA00022692"/>
    </source>
</evidence>
<dbReference type="SMART" id="SM00382">
    <property type="entry name" value="AAA"/>
    <property type="match status" value="1"/>
</dbReference>
<dbReference type="PROSITE" id="PS50893">
    <property type="entry name" value="ABC_TRANSPORTER_2"/>
    <property type="match status" value="1"/>
</dbReference>
<dbReference type="Gene3D" id="3.40.50.300">
    <property type="entry name" value="P-loop containing nucleotide triphosphate hydrolases"/>
    <property type="match status" value="1"/>
</dbReference>
<proteinExistence type="predicted"/>
<organism evidence="10 11">
    <name type="scientific">Microlunatus parietis</name>
    <dbReference type="NCBI Taxonomy" id="682979"/>
    <lineage>
        <taxon>Bacteria</taxon>
        <taxon>Bacillati</taxon>
        <taxon>Actinomycetota</taxon>
        <taxon>Actinomycetes</taxon>
        <taxon>Propionibacteriales</taxon>
        <taxon>Propionibacteriaceae</taxon>
        <taxon>Microlunatus</taxon>
    </lineage>
</organism>
<dbReference type="GO" id="GO:0016887">
    <property type="term" value="F:ATP hydrolysis activity"/>
    <property type="evidence" value="ECO:0007669"/>
    <property type="project" value="InterPro"/>
</dbReference>
<dbReference type="SUPFAM" id="SSF52540">
    <property type="entry name" value="P-loop containing nucleoside triphosphate hydrolases"/>
    <property type="match status" value="1"/>
</dbReference>
<sequence length="590" mass="63522">MTMLRILALWIGTAFRANPRLTLLMCVTTVLGAALGPISVYGVKLIIDGATGADTLMSGVAVTVITLLVSTAANQIAGPLGDTLDDQVVRYVYDDLLRLTAGIPSLAHHENPELADRVSLIERDAHQLGGIWRMLMTIGVVSGVTTVIVMLSSVDPLLNLLLLLAMLPAAVSALLLHRRNSLWRENERFRRLANGVTDLLAEPKHGVEVRCFGLVAPLVEVVRGAMDARRIPWVGMTRRYGVLEGLAWVVFGAGYAVAIVGVLGWAQAGQATAGDVILVVLIGPQIATTAQGMAANLAIVIGAAQTFGRYQWLRDYATEHAWSGSLGAPPERLTRGIRFEDVSFSYPGTTRTVLDRVDLTLPAGRTVAFVGDNGAGKSTLVKLLARLYDPSEGRVTIDGTPLTELDPAAWRDRISAGFQDFATFEFLASDSVGVGDLKRRDDRVILDDAVRSGEAGPVVESLPDGLETMLGRRFTDGVGLSGGQWQRLALARAFMRPEPLLMLLDEPTAALDPEAEAAIYDRYGQAARDLARRTGAVTILVSHRFSTVRMADLIVVVSDGRITEFGSHADLLAAGGHYARLFELQARAYR</sequence>
<evidence type="ECO:0000256" key="5">
    <source>
        <dbReference type="ARBA" id="ARBA00022989"/>
    </source>
</evidence>
<keyword evidence="5 7" id="KW-1133">Transmembrane helix</keyword>
<keyword evidence="2 7" id="KW-0812">Transmembrane</keyword>
<feature type="domain" description="ABC transmembrane type-1" evidence="9">
    <location>
        <begin position="23"/>
        <end position="302"/>
    </location>
</feature>
<dbReference type="InterPro" id="IPR027417">
    <property type="entry name" value="P-loop_NTPase"/>
</dbReference>
<gene>
    <name evidence="10" type="ORF">BKA15_006436</name>
</gene>
<evidence type="ECO:0000313" key="10">
    <source>
        <dbReference type="EMBL" id="NYE75107.1"/>
    </source>
</evidence>
<evidence type="ECO:0000259" key="9">
    <source>
        <dbReference type="PROSITE" id="PS50929"/>
    </source>
</evidence>
<evidence type="ECO:0000313" key="11">
    <source>
        <dbReference type="Proteomes" id="UP000569914"/>
    </source>
</evidence>
<evidence type="ECO:0000256" key="6">
    <source>
        <dbReference type="ARBA" id="ARBA00023136"/>
    </source>
</evidence>
<dbReference type="InterPro" id="IPR003439">
    <property type="entry name" value="ABC_transporter-like_ATP-bd"/>
</dbReference>
<dbReference type="PANTHER" id="PTHR24221:SF646">
    <property type="entry name" value="HAEMOLYSIN SECRETION ATP-BINDING PROTEIN"/>
    <property type="match status" value="1"/>
</dbReference>
<keyword evidence="6 7" id="KW-0472">Membrane</keyword>
<dbReference type="InterPro" id="IPR017871">
    <property type="entry name" value="ABC_transporter-like_CS"/>
</dbReference>
<dbReference type="PROSITE" id="PS50929">
    <property type="entry name" value="ABC_TM1F"/>
    <property type="match status" value="1"/>
</dbReference>
<evidence type="ECO:0000256" key="4">
    <source>
        <dbReference type="ARBA" id="ARBA00022840"/>
    </source>
</evidence>
<dbReference type="GO" id="GO:0034040">
    <property type="term" value="F:ATPase-coupled lipid transmembrane transporter activity"/>
    <property type="evidence" value="ECO:0007669"/>
    <property type="project" value="TreeGrafter"/>
</dbReference>
<dbReference type="InterPro" id="IPR003593">
    <property type="entry name" value="AAA+_ATPase"/>
</dbReference>
<accession>A0A7Y9LEL3</accession>
<protein>
    <submittedName>
        <fullName evidence="10">ATP-binding cassette subfamily B protein</fullName>
    </submittedName>
</protein>
<feature type="transmembrane region" description="Helical" evidence="7">
    <location>
        <begin position="246"/>
        <end position="266"/>
    </location>
</feature>
<name>A0A7Y9LEL3_9ACTN</name>
<dbReference type="RefSeq" id="WP_179757668.1">
    <property type="nucleotide sequence ID" value="NZ_JACCBU010000001.1"/>
</dbReference>
<evidence type="ECO:0000256" key="1">
    <source>
        <dbReference type="ARBA" id="ARBA00004651"/>
    </source>
</evidence>
<dbReference type="EMBL" id="JACCBU010000001">
    <property type="protein sequence ID" value="NYE75107.1"/>
    <property type="molecule type" value="Genomic_DNA"/>
</dbReference>
<feature type="transmembrane region" description="Helical" evidence="7">
    <location>
        <begin position="55"/>
        <end position="73"/>
    </location>
</feature>
<dbReference type="PANTHER" id="PTHR24221">
    <property type="entry name" value="ATP-BINDING CASSETTE SUB-FAMILY B"/>
    <property type="match status" value="1"/>
</dbReference>
<keyword evidence="11" id="KW-1185">Reference proteome</keyword>
<comment type="subcellular location">
    <subcellularLocation>
        <location evidence="1">Cell membrane</location>
        <topology evidence="1">Multi-pass membrane protein</topology>
    </subcellularLocation>
</comment>
<feature type="transmembrane region" description="Helical" evidence="7">
    <location>
        <begin position="21"/>
        <end position="43"/>
    </location>
</feature>
<dbReference type="InterPro" id="IPR011527">
    <property type="entry name" value="ABC1_TM_dom"/>
</dbReference>
<feature type="transmembrane region" description="Helical" evidence="7">
    <location>
        <begin position="157"/>
        <end position="176"/>
    </location>
</feature>
<evidence type="ECO:0000256" key="7">
    <source>
        <dbReference type="SAM" id="Phobius"/>
    </source>
</evidence>
<comment type="caution">
    <text evidence="10">The sequence shown here is derived from an EMBL/GenBank/DDBJ whole genome shotgun (WGS) entry which is preliminary data.</text>
</comment>
<dbReference type="Proteomes" id="UP000569914">
    <property type="component" value="Unassembled WGS sequence"/>
</dbReference>
<feature type="transmembrane region" description="Helical" evidence="7">
    <location>
        <begin position="131"/>
        <end position="151"/>
    </location>
</feature>
<evidence type="ECO:0000256" key="3">
    <source>
        <dbReference type="ARBA" id="ARBA00022741"/>
    </source>
</evidence>
<dbReference type="GO" id="GO:0005886">
    <property type="term" value="C:plasma membrane"/>
    <property type="evidence" value="ECO:0007669"/>
    <property type="project" value="UniProtKB-SubCell"/>
</dbReference>
<dbReference type="AlphaFoldDB" id="A0A7Y9LEL3"/>
<dbReference type="PROSITE" id="PS00211">
    <property type="entry name" value="ABC_TRANSPORTER_1"/>
    <property type="match status" value="1"/>
</dbReference>
<dbReference type="Gene3D" id="1.20.1560.10">
    <property type="entry name" value="ABC transporter type 1, transmembrane domain"/>
    <property type="match status" value="1"/>
</dbReference>
<dbReference type="InterPro" id="IPR036640">
    <property type="entry name" value="ABC1_TM_sf"/>
</dbReference>
<feature type="domain" description="ABC transporter" evidence="8">
    <location>
        <begin position="337"/>
        <end position="584"/>
    </location>
</feature>
<keyword evidence="4 10" id="KW-0067">ATP-binding</keyword>
<keyword evidence="3" id="KW-0547">Nucleotide-binding</keyword>